<evidence type="ECO:0000313" key="1">
    <source>
        <dbReference type="EMBL" id="KAF7507108.1"/>
    </source>
</evidence>
<dbReference type="AlphaFoldDB" id="A0A8H7ADH2"/>
<protein>
    <submittedName>
        <fullName evidence="1">Uncharacterized protein</fullName>
    </submittedName>
</protein>
<reference evidence="1" key="1">
    <citation type="submission" date="2020-02" db="EMBL/GenBank/DDBJ databases">
        <authorList>
            <person name="Palmer J.M."/>
        </authorList>
    </citation>
    <scope>NUCLEOTIDE SEQUENCE</scope>
    <source>
        <strain evidence="1">EPUS1.4</strain>
        <tissue evidence="1">Thallus</tissue>
    </source>
</reference>
<name>A0A8H7ADH2_9EURO</name>
<dbReference type="Proteomes" id="UP000606974">
    <property type="component" value="Unassembled WGS sequence"/>
</dbReference>
<sequence>MQGTSDRNWEANSRIDMESGEVQEGIWMAVGTAANCSALQAIENYIVSRSIFQ</sequence>
<dbReference type="EMBL" id="JAACFV010000074">
    <property type="protein sequence ID" value="KAF7507108.1"/>
    <property type="molecule type" value="Genomic_DNA"/>
</dbReference>
<organism evidence="1 2">
    <name type="scientific">Endocarpon pusillum</name>
    <dbReference type="NCBI Taxonomy" id="364733"/>
    <lineage>
        <taxon>Eukaryota</taxon>
        <taxon>Fungi</taxon>
        <taxon>Dikarya</taxon>
        <taxon>Ascomycota</taxon>
        <taxon>Pezizomycotina</taxon>
        <taxon>Eurotiomycetes</taxon>
        <taxon>Chaetothyriomycetidae</taxon>
        <taxon>Verrucariales</taxon>
        <taxon>Verrucariaceae</taxon>
        <taxon>Endocarpon</taxon>
    </lineage>
</organism>
<keyword evidence="2" id="KW-1185">Reference proteome</keyword>
<accession>A0A8H7ADH2</accession>
<evidence type="ECO:0000313" key="2">
    <source>
        <dbReference type="Proteomes" id="UP000606974"/>
    </source>
</evidence>
<gene>
    <name evidence="1" type="ORF">GJ744_010921</name>
</gene>
<proteinExistence type="predicted"/>
<comment type="caution">
    <text evidence="1">The sequence shown here is derived from an EMBL/GenBank/DDBJ whole genome shotgun (WGS) entry which is preliminary data.</text>
</comment>